<dbReference type="AlphaFoldDB" id="A0A0F4XVP6"/>
<accession>A0A0F4XVP6</accession>
<dbReference type="EMBL" id="JZXC01000001">
    <property type="protein sequence ID" value="KKA09999.1"/>
    <property type="molecule type" value="Genomic_DNA"/>
</dbReference>
<proteinExistence type="predicted"/>
<name>A0A0F4XVP6_9PSED</name>
<evidence type="ECO:0000313" key="2">
    <source>
        <dbReference type="EMBL" id="KKA09999.1"/>
    </source>
</evidence>
<reference evidence="2 3" key="1">
    <citation type="submission" date="2015-03" db="EMBL/GenBank/DDBJ databases">
        <title>Pseudomonas fluorescens 1855-344 Genome sequencing and assembly.</title>
        <authorList>
            <person name="Eng W.W.H."/>
            <person name="Gan H.M."/>
            <person name="Savka M.A."/>
        </authorList>
    </citation>
    <scope>NUCLEOTIDE SEQUENCE [LARGE SCALE GENOMIC DNA]</scope>
    <source>
        <strain evidence="2 3">1855-344</strain>
    </source>
</reference>
<protein>
    <submittedName>
        <fullName evidence="2">Uncharacterized protein</fullName>
    </submittedName>
</protein>
<feature type="compositionally biased region" description="Polar residues" evidence="1">
    <location>
        <begin position="68"/>
        <end position="89"/>
    </location>
</feature>
<organism evidence="2 3">
    <name type="scientific">Pseudomonas kilonensis</name>
    <dbReference type="NCBI Taxonomy" id="132476"/>
    <lineage>
        <taxon>Bacteria</taxon>
        <taxon>Pseudomonadati</taxon>
        <taxon>Pseudomonadota</taxon>
        <taxon>Gammaproteobacteria</taxon>
        <taxon>Pseudomonadales</taxon>
        <taxon>Pseudomonadaceae</taxon>
        <taxon>Pseudomonas</taxon>
    </lineage>
</organism>
<dbReference type="OrthoDB" id="4641313at2"/>
<evidence type="ECO:0000256" key="1">
    <source>
        <dbReference type="SAM" id="MobiDB-lite"/>
    </source>
</evidence>
<dbReference type="Proteomes" id="UP000033662">
    <property type="component" value="Unassembled WGS sequence"/>
</dbReference>
<dbReference type="PATRIC" id="fig|132476.4.peg.274"/>
<gene>
    <name evidence="2" type="ORF">VP02_01245</name>
</gene>
<feature type="region of interest" description="Disordered" evidence="1">
    <location>
        <begin position="63"/>
        <end position="89"/>
    </location>
</feature>
<evidence type="ECO:0000313" key="3">
    <source>
        <dbReference type="Proteomes" id="UP000033662"/>
    </source>
</evidence>
<comment type="caution">
    <text evidence="2">The sequence shown here is derived from an EMBL/GenBank/DDBJ whole genome shotgun (WGS) entry which is preliminary data.</text>
</comment>
<sequence length="101" mass="10621">MALHDAQAAGTACVCLCIGGGATAEQLEQVFGSANVLMVDDADQWISRIGEVFKDALSNVRMGRQRTTRNTPSRRQSAPINGPVNSQGFIASISSDGAIQI</sequence>